<dbReference type="PANTHER" id="PTHR21562">
    <property type="entry name" value="NOTUM-RELATED"/>
    <property type="match status" value="1"/>
</dbReference>
<evidence type="ECO:0000256" key="2">
    <source>
        <dbReference type="ARBA" id="ARBA00004191"/>
    </source>
</evidence>
<comment type="function">
    <text evidence="1 6">Hydrolyzes acetyl esters in homogalacturonan regions of pectin. In type I primary cell wall, galacturonic acid residues of pectin can be acetylated at the O-2 and O-3 positions. Decreasing the degree of acetylation of pectin gels in vitro alters their physical properties.</text>
</comment>
<accession>A0AAU9RQ80</accession>
<protein>
    <recommendedName>
        <fullName evidence="6">Pectin acetylesterase</fullName>
        <ecNumber evidence="6">3.1.1.-</ecNumber>
    </recommendedName>
</protein>
<gene>
    <name evidence="7" type="ORF">TAV2_LOCUS7975</name>
</gene>
<evidence type="ECO:0000256" key="1">
    <source>
        <dbReference type="ARBA" id="ARBA00003534"/>
    </source>
</evidence>
<dbReference type="GO" id="GO:0052793">
    <property type="term" value="F:pectin acetylesterase activity"/>
    <property type="evidence" value="ECO:0007669"/>
    <property type="project" value="TreeGrafter"/>
</dbReference>
<evidence type="ECO:0000256" key="5">
    <source>
        <dbReference type="ARBA" id="ARBA00023316"/>
    </source>
</evidence>
<name>A0AAU9RQ80_THLAR</name>
<evidence type="ECO:0000313" key="7">
    <source>
        <dbReference type="EMBL" id="CAH2046797.1"/>
    </source>
</evidence>
<dbReference type="EMBL" id="OU466858">
    <property type="protein sequence ID" value="CAH2046797.1"/>
    <property type="molecule type" value="Genomic_DNA"/>
</dbReference>
<evidence type="ECO:0000313" key="8">
    <source>
        <dbReference type="Proteomes" id="UP000836841"/>
    </source>
</evidence>
<keyword evidence="6" id="KW-0378">Hydrolase</keyword>
<sequence length="196" mass="21992">ALLSGCSAGGLAVILRCDDFGNMFTLSTKVKCLSDAGFFLDAIDVSGGRSLRRLYAGVVKLHNLETKLPRYCLNRLNPTSCFFPQNLINQIKTPLFILNAAYDSWQIQESLAPKSADPSGRWNDCRLNYAKCNASQIQFLQGFRTRMVNLVKSFANTSKNGVFLNSCFAHCQTERYDTWYSKNSPAVKNKLWFFGS</sequence>
<proteinExistence type="inferred from homology"/>
<dbReference type="GO" id="GO:0009505">
    <property type="term" value="C:plant-type cell wall"/>
    <property type="evidence" value="ECO:0007669"/>
    <property type="project" value="TreeGrafter"/>
</dbReference>
<keyword evidence="8" id="KW-1185">Reference proteome</keyword>
<organism evidence="7 8">
    <name type="scientific">Thlaspi arvense</name>
    <name type="common">Field penny-cress</name>
    <dbReference type="NCBI Taxonomy" id="13288"/>
    <lineage>
        <taxon>Eukaryota</taxon>
        <taxon>Viridiplantae</taxon>
        <taxon>Streptophyta</taxon>
        <taxon>Embryophyta</taxon>
        <taxon>Tracheophyta</taxon>
        <taxon>Spermatophyta</taxon>
        <taxon>Magnoliopsida</taxon>
        <taxon>eudicotyledons</taxon>
        <taxon>Gunneridae</taxon>
        <taxon>Pentapetalae</taxon>
        <taxon>rosids</taxon>
        <taxon>malvids</taxon>
        <taxon>Brassicales</taxon>
        <taxon>Brassicaceae</taxon>
        <taxon>Thlaspideae</taxon>
        <taxon>Thlaspi</taxon>
    </lineage>
</organism>
<dbReference type="Pfam" id="PF03283">
    <property type="entry name" value="PAE"/>
    <property type="match status" value="1"/>
</dbReference>
<reference evidence="7 8" key="1">
    <citation type="submission" date="2022-03" db="EMBL/GenBank/DDBJ databases">
        <authorList>
            <person name="Nunn A."/>
            <person name="Chopra R."/>
            <person name="Nunn A."/>
            <person name="Contreras Garrido A."/>
        </authorList>
    </citation>
    <scope>NUCLEOTIDE SEQUENCE [LARGE SCALE GENOMIC DNA]</scope>
</reference>
<dbReference type="GO" id="GO:0071555">
    <property type="term" value="P:cell wall organization"/>
    <property type="evidence" value="ECO:0007669"/>
    <property type="project" value="UniProtKB-KW"/>
</dbReference>
<evidence type="ECO:0000256" key="3">
    <source>
        <dbReference type="ARBA" id="ARBA00005784"/>
    </source>
</evidence>
<keyword evidence="6" id="KW-0964">Secreted</keyword>
<comment type="similarity">
    <text evidence="3 6">Belongs to the pectinacetylesterase family.</text>
</comment>
<keyword evidence="5 6" id="KW-0961">Cell wall biogenesis/degradation</keyword>
<keyword evidence="4 6" id="KW-0134">Cell wall</keyword>
<evidence type="ECO:0000256" key="6">
    <source>
        <dbReference type="RuleBase" id="RU363114"/>
    </source>
</evidence>
<evidence type="ECO:0000256" key="4">
    <source>
        <dbReference type="ARBA" id="ARBA00022512"/>
    </source>
</evidence>
<dbReference type="PANTHER" id="PTHR21562:SF75">
    <property type="entry name" value="PECTIN ACETYLESTERASE 2"/>
    <property type="match status" value="1"/>
</dbReference>
<dbReference type="Proteomes" id="UP000836841">
    <property type="component" value="Chromosome 2"/>
</dbReference>
<dbReference type="AlphaFoldDB" id="A0AAU9RQ80"/>
<dbReference type="InterPro" id="IPR004963">
    <property type="entry name" value="PAE/NOTUM"/>
</dbReference>
<dbReference type="EC" id="3.1.1.-" evidence="6"/>
<comment type="subcellular location">
    <subcellularLocation>
        <location evidence="2 6">Secreted</location>
        <location evidence="2 6">Cell wall</location>
    </subcellularLocation>
</comment>
<feature type="non-terminal residue" evidence="7">
    <location>
        <position position="1"/>
    </location>
</feature>